<dbReference type="RefSeq" id="WP_065397366.1">
    <property type="nucleotide sequence ID" value="NZ_MAYG01000001.1"/>
</dbReference>
<protein>
    <recommendedName>
        <fullName evidence="3">Lipoprotein</fullName>
    </recommendedName>
</protein>
<evidence type="ECO:0000313" key="2">
    <source>
        <dbReference type="Proteomes" id="UP000093432"/>
    </source>
</evidence>
<name>A0A1B8ZP61_9FLAO</name>
<dbReference type="STRING" id="651561.BBI00_02930"/>
<gene>
    <name evidence="1" type="ORF">BBI00_02930</name>
</gene>
<dbReference type="Proteomes" id="UP000093432">
    <property type="component" value="Unassembled WGS sequence"/>
</dbReference>
<evidence type="ECO:0008006" key="3">
    <source>
        <dbReference type="Google" id="ProtNLM"/>
    </source>
</evidence>
<evidence type="ECO:0000313" key="1">
    <source>
        <dbReference type="EMBL" id="OCA73360.1"/>
    </source>
</evidence>
<accession>A0A1B8ZP61</accession>
<dbReference type="AlphaFoldDB" id="A0A1B8ZP61"/>
<comment type="caution">
    <text evidence="1">The sequence shown here is derived from an EMBL/GenBank/DDBJ whole genome shotgun (WGS) entry which is preliminary data.</text>
</comment>
<proteinExistence type="predicted"/>
<dbReference type="PROSITE" id="PS51257">
    <property type="entry name" value="PROKAR_LIPOPROTEIN"/>
    <property type="match status" value="1"/>
</dbReference>
<dbReference type="EMBL" id="MAYG01000001">
    <property type="protein sequence ID" value="OCA73360.1"/>
    <property type="molecule type" value="Genomic_DNA"/>
</dbReference>
<sequence>MKYKYLLYIPLLTIISCNKSEQKAKNSDSVTPEPSVALSSVQKEGEKEISWKGLLNGKTPVFMHYQLDGNLIAGEITYLNTKNKLPITILGTIEDDHSYRILEFEKSGNITGIITGKPTDGTFTGSWFSPKIKKELVLNLVKKDTAAISKQTEAKLDDIFGHYHYQYGDAGYQGDLEIKKLPDSKAVFGITSVTGEPARNLAQIDEDTISLKTTGFTYKLSDAEDCEFRVKFYKGFAVVQYTQGACSGQFGMNATVEGIYVKTK</sequence>
<organism evidence="1 2">
    <name type="scientific">Chryseobacterium arthrosphaerae</name>
    <dbReference type="NCBI Taxonomy" id="651561"/>
    <lineage>
        <taxon>Bacteria</taxon>
        <taxon>Pseudomonadati</taxon>
        <taxon>Bacteroidota</taxon>
        <taxon>Flavobacteriia</taxon>
        <taxon>Flavobacteriales</taxon>
        <taxon>Weeksellaceae</taxon>
        <taxon>Chryseobacterium group</taxon>
        <taxon>Chryseobacterium</taxon>
    </lineage>
</organism>
<dbReference type="OrthoDB" id="750002at2"/>
<reference evidence="2" key="1">
    <citation type="submission" date="2016-07" db="EMBL/GenBank/DDBJ databases">
        <authorList>
            <person name="Florea S."/>
            <person name="Webb J.S."/>
            <person name="Jaromczyk J."/>
            <person name="Schardl C.L."/>
        </authorList>
    </citation>
    <scope>NUCLEOTIDE SEQUENCE [LARGE SCALE GENOMIC DNA]</scope>
    <source>
        <strain evidence="2">CC-VM-7</strain>
    </source>
</reference>